<sequence length="141" mass="14268">MVDATPTAGNGANEPVLVALSTPARRSLVDGLVRPVGSVPEAPTLDADAPDSDIADFLAAIAHSDTGFVARTDDGERAVAIVAATAAALCGDDIRDALVRPDIAFLTGLKPPAVEAVRGVLLAVETAEPEPVRRALGVLAP</sequence>
<dbReference type="OrthoDB" id="4551520at2"/>
<reference evidence="2" key="1">
    <citation type="submission" date="2017-09" db="EMBL/GenBank/DDBJ databases">
        <authorList>
            <person name="Varghese N."/>
            <person name="Submissions S."/>
        </authorList>
    </citation>
    <scope>NUCLEOTIDE SEQUENCE [LARGE SCALE GENOMIC DNA]</scope>
    <source>
        <strain evidence="2">DSM 45537</strain>
    </source>
</reference>
<name>A0A285LQQ9_9NOCA</name>
<evidence type="ECO:0000313" key="1">
    <source>
        <dbReference type="EMBL" id="SNY87235.1"/>
    </source>
</evidence>
<protein>
    <submittedName>
        <fullName evidence="1">Uncharacterized protein</fullName>
    </submittedName>
</protein>
<dbReference type="AlphaFoldDB" id="A0A285LQQ9"/>
<accession>A0A285LQQ9</accession>
<dbReference type="STRING" id="1379680.GCA_001612615_03562"/>
<organism evidence="1 2">
    <name type="scientific">Nocardia amikacinitolerans</name>
    <dbReference type="NCBI Taxonomy" id="756689"/>
    <lineage>
        <taxon>Bacteria</taxon>
        <taxon>Bacillati</taxon>
        <taxon>Actinomycetota</taxon>
        <taxon>Actinomycetes</taxon>
        <taxon>Mycobacteriales</taxon>
        <taxon>Nocardiaceae</taxon>
        <taxon>Nocardia</taxon>
    </lineage>
</organism>
<proteinExistence type="predicted"/>
<keyword evidence="2" id="KW-1185">Reference proteome</keyword>
<evidence type="ECO:0000313" key="2">
    <source>
        <dbReference type="Proteomes" id="UP000219565"/>
    </source>
</evidence>
<dbReference type="EMBL" id="OBEG01000004">
    <property type="protein sequence ID" value="SNY87235.1"/>
    <property type="molecule type" value="Genomic_DNA"/>
</dbReference>
<gene>
    <name evidence="1" type="ORF">SAMN04244553_4175</name>
</gene>
<dbReference type="RefSeq" id="WP_097246291.1">
    <property type="nucleotide sequence ID" value="NZ_JAMTCW010000002.1"/>
</dbReference>
<dbReference type="Proteomes" id="UP000219565">
    <property type="component" value="Unassembled WGS sequence"/>
</dbReference>